<organism evidence="2 3">
    <name type="scientific">Albimonas pacifica</name>
    <dbReference type="NCBI Taxonomy" id="1114924"/>
    <lineage>
        <taxon>Bacteria</taxon>
        <taxon>Pseudomonadati</taxon>
        <taxon>Pseudomonadota</taxon>
        <taxon>Alphaproteobacteria</taxon>
        <taxon>Rhodobacterales</taxon>
        <taxon>Paracoccaceae</taxon>
        <taxon>Albimonas</taxon>
    </lineage>
</organism>
<dbReference type="Gene3D" id="3.50.50.60">
    <property type="entry name" value="FAD/NAD(P)-binding domain"/>
    <property type="match status" value="1"/>
</dbReference>
<dbReference type="PANTHER" id="PTHR40254:SF1">
    <property type="entry name" value="BLR0577 PROTEIN"/>
    <property type="match status" value="1"/>
</dbReference>
<sequence length="486" mass="49308">MRQVRIAILGAGVSAASLLRGLTAPGPGAVDPADVAVFGVSEGAAFGVPAHFAARLDPRLLLNNSLQAMSAPEFPFADWLRGRGRGAGAPGDPAVPGASAPGVVPVHDPAPAPDADDATLFLPRRRVGAFLSQTVGAAAAPALAQALLRPAAAAVDLDPATGRWIVRDVAGGRVSAARVAMATGGRLVDPAPPRAPRWAQARGEGALAGRAFLGRLDGGAGGRLAIVGGGPSAGELAALLGEERPDARLTAISADGLMPNRAAGPDTPDWTGFDRAGLQAVGSAAALAAFAAAQVAAARREGGPWSFAALARAVFAHARALPPAEALAFRHVHADRARSVVRWMPPAYHRRLQEMQAEGRLEVLAGRVSGVVPAPGRAGEAGGLDVVVDGRPSGRVFEAVFDCTAYLEGASPVLTRGGAPFGLRRPEMPLRAGPGGLAELAPGLFPTGNALSPYSAEPGLWGRVEHAPRCTALALAAAAWMRETDA</sequence>
<dbReference type="PANTHER" id="PTHR40254">
    <property type="entry name" value="BLR0577 PROTEIN"/>
    <property type="match status" value="1"/>
</dbReference>
<proteinExistence type="predicted"/>
<dbReference type="InterPro" id="IPR036188">
    <property type="entry name" value="FAD/NAD-bd_sf"/>
</dbReference>
<evidence type="ECO:0000313" key="3">
    <source>
        <dbReference type="Proteomes" id="UP000199377"/>
    </source>
</evidence>
<evidence type="ECO:0000259" key="1">
    <source>
        <dbReference type="Pfam" id="PF13454"/>
    </source>
</evidence>
<gene>
    <name evidence="2" type="ORF">SAMN05216258_12010</name>
</gene>
<reference evidence="2 3" key="1">
    <citation type="submission" date="2016-10" db="EMBL/GenBank/DDBJ databases">
        <authorList>
            <person name="de Groot N.N."/>
        </authorList>
    </citation>
    <scope>NUCLEOTIDE SEQUENCE [LARGE SCALE GENOMIC DNA]</scope>
    <source>
        <strain evidence="2 3">CGMCC 1.11030</strain>
    </source>
</reference>
<name>A0A1I3PR64_9RHOB</name>
<accession>A0A1I3PR64</accession>
<dbReference type="EMBL" id="FOQH01000020">
    <property type="protein sequence ID" value="SFJ24264.1"/>
    <property type="molecule type" value="Genomic_DNA"/>
</dbReference>
<dbReference type="Pfam" id="PF13454">
    <property type="entry name" value="NAD_binding_9"/>
    <property type="match status" value="1"/>
</dbReference>
<dbReference type="AlphaFoldDB" id="A0A1I3PR64"/>
<evidence type="ECO:0000313" key="2">
    <source>
        <dbReference type="EMBL" id="SFJ24264.1"/>
    </source>
</evidence>
<dbReference type="RefSeq" id="WP_092866039.1">
    <property type="nucleotide sequence ID" value="NZ_FOQH01000020.1"/>
</dbReference>
<feature type="domain" description="FAD-dependent urate hydroxylase HpyO/Asp monooxygenase CreE-like FAD/NAD(P)-binding" evidence="1">
    <location>
        <begin position="7"/>
        <end position="184"/>
    </location>
</feature>
<dbReference type="InterPro" id="IPR052189">
    <property type="entry name" value="L-asp_N-monooxygenase_NS-form"/>
</dbReference>
<dbReference type="InterPro" id="IPR038732">
    <property type="entry name" value="HpyO/CreE_NAD-binding"/>
</dbReference>
<dbReference type="SUPFAM" id="SSF51905">
    <property type="entry name" value="FAD/NAD(P)-binding domain"/>
    <property type="match status" value="1"/>
</dbReference>
<protein>
    <submittedName>
        <fullName evidence="2">Uncharacterized NAD(P)/FAD-binding protein YdhS</fullName>
    </submittedName>
</protein>
<keyword evidence="3" id="KW-1185">Reference proteome</keyword>
<dbReference type="Proteomes" id="UP000199377">
    <property type="component" value="Unassembled WGS sequence"/>
</dbReference>